<evidence type="ECO:0000256" key="3">
    <source>
        <dbReference type="ARBA" id="ARBA00022448"/>
    </source>
</evidence>
<protein>
    <recommendedName>
        <fullName evidence="2 8">Vacuolar protein-sorting-associated protein 36</fullName>
    </recommendedName>
    <alternativeName>
        <fullName evidence="7 8">ESCRT-II complex subunit VPS36</fullName>
    </alternativeName>
</protein>
<comment type="function">
    <text evidence="8">Component of the ESCRT-II complex (endosomal sorting complex required for transport II), which is required for multivesicular body (MVB) formation and sorting of endosomal cargo proteins into MVBs.</text>
</comment>
<keyword evidence="11" id="KW-1185">Reference proteome</keyword>
<dbReference type="GO" id="GO:0043130">
    <property type="term" value="F:ubiquitin binding"/>
    <property type="evidence" value="ECO:0007669"/>
    <property type="project" value="UniProtKB-UniRule"/>
</dbReference>
<dbReference type="AlphaFoldDB" id="A0AAV7JQB5"/>
<dbReference type="InterPro" id="IPR037855">
    <property type="entry name" value="Vps36"/>
</dbReference>
<dbReference type="InterPro" id="IPR011993">
    <property type="entry name" value="PH-like_dom_sf"/>
</dbReference>
<keyword evidence="4 8" id="KW-0967">Endosome</keyword>
<dbReference type="PANTHER" id="PTHR13128:SF12">
    <property type="entry name" value="VACUOLAR PROTEIN-SORTING-ASSOCIATED PROTEIN 36"/>
    <property type="match status" value="1"/>
</dbReference>
<dbReference type="Gene3D" id="2.30.29.30">
    <property type="entry name" value="Pleckstrin-homology domain (PH domain)/Phosphotyrosine-binding domain (PTB)"/>
    <property type="match status" value="1"/>
</dbReference>
<dbReference type="PANTHER" id="PTHR13128">
    <property type="entry name" value="VACUOLAR PROTEIN-SORTING-ASSOCIATED PROTEIN 36"/>
    <property type="match status" value="1"/>
</dbReference>
<comment type="similarity">
    <text evidence="1 8">Belongs to the VPS36 family.</text>
</comment>
<comment type="subcellular location">
    <subcellularLocation>
        <location evidence="8">Cytoplasm</location>
    </subcellularLocation>
    <subcellularLocation>
        <location evidence="8">Endosome</location>
    </subcellularLocation>
</comment>
<dbReference type="GO" id="GO:0031902">
    <property type="term" value="C:late endosome membrane"/>
    <property type="evidence" value="ECO:0007669"/>
    <property type="project" value="UniProtKB-UniRule"/>
</dbReference>
<dbReference type="InterPro" id="IPR036388">
    <property type="entry name" value="WH-like_DNA-bd_sf"/>
</dbReference>
<dbReference type="Pfam" id="PF11605">
    <property type="entry name" value="Vps36_ESCRT-II"/>
    <property type="match status" value="1"/>
</dbReference>
<evidence type="ECO:0000256" key="1">
    <source>
        <dbReference type="ARBA" id="ARBA00009697"/>
    </source>
</evidence>
<evidence type="ECO:0000313" key="10">
    <source>
        <dbReference type="EMBL" id="KAI6650516.1"/>
    </source>
</evidence>
<evidence type="ECO:0000313" key="11">
    <source>
        <dbReference type="Proteomes" id="UP001165289"/>
    </source>
</evidence>
<name>A0AAV7JQB5_9METZ</name>
<dbReference type="InterPro" id="IPR036390">
    <property type="entry name" value="WH_DNA-bd_sf"/>
</dbReference>
<dbReference type="SUPFAM" id="SSF50729">
    <property type="entry name" value="PH domain-like"/>
    <property type="match status" value="1"/>
</dbReference>
<dbReference type="FunFam" id="1.10.10.10:FF:000165">
    <property type="entry name" value="Vacuolar protein sorting protein (Vps36)"/>
    <property type="match status" value="1"/>
</dbReference>
<dbReference type="SUPFAM" id="SSF46785">
    <property type="entry name" value="Winged helix' DNA-binding domain"/>
    <property type="match status" value="2"/>
</dbReference>
<evidence type="ECO:0000256" key="4">
    <source>
        <dbReference type="ARBA" id="ARBA00022753"/>
    </source>
</evidence>
<dbReference type="EMBL" id="JAKMXF010000310">
    <property type="protein sequence ID" value="KAI6650516.1"/>
    <property type="molecule type" value="Genomic_DNA"/>
</dbReference>
<comment type="subunit">
    <text evidence="8">Component of the endosomal sorting complex required for transport II (ESCRT-II).</text>
</comment>
<keyword evidence="5 8" id="KW-0653">Protein transport</keyword>
<sequence>MDRFQWCDSAKLLPGEVISLSKDQIKLYDGDDESNFQPGLLQLTSHRLLFHDSGGSLLALSLALLRDHKETGGGLTRSPKIELYLLPRPQGQPLGPIARSRYDMVKLSFRKGGCTEFCSALKTELSNKNWERVTAGPARGISGIERKLEQKRQDAGRDINVAFKDLKALMDKAQEMVSLINTFATRMEQSKGSVVEDETIKLKSVLLSVGIDNPVTKSSHGSTTVYHQELARELSKFLVKLLPGENGIITLADLYCRFNRARGLELVSPDDVFNACTLFERMGLPVRLKKFESGVLCVLGASHSESEVVKRVGDLVMKHKCLSVQELSAYLHISVLLAQEHMLLAERVGALCRDDSVDGLKFYTNRF</sequence>
<dbReference type="InterPro" id="IPR021648">
    <property type="entry name" value="GLUE_dom"/>
</dbReference>
<dbReference type="Gene3D" id="6.10.140.260">
    <property type="match status" value="1"/>
</dbReference>
<keyword evidence="3 8" id="KW-0813">Transport</keyword>
<dbReference type="PROSITE" id="PS51495">
    <property type="entry name" value="GLUE"/>
    <property type="match status" value="1"/>
</dbReference>
<accession>A0AAV7JQB5</accession>
<keyword evidence="8" id="KW-0963">Cytoplasm</keyword>
<dbReference type="GO" id="GO:0043328">
    <property type="term" value="P:protein transport to vacuole involved in ubiquitin-dependent protein catabolic process via the multivesicular body sorting pathway"/>
    <property type="evidence" value="ECO:0007669"/>
    <property type="project" value="UniProtKB-UniRule"/>
</dbReference>
<gene>
    <name evidence="10" type="ORF">LOD99_7567</name>
</gene>
<evidence type="ECO:0000256" key="2">
    <source>
        <dbReference type="ARBA" id="ARBA00017953"/>
    </source>
</evidence>
<dbReference type="Pfam" id="PF04157">
    <property type="entry name" value="EAP30"/>
    <property type="match status" value="1"/>
</dbReference>
<keyword evidence="6" id="KW-0175">Coiled coil</keyword>
<evidence type="ECO:0000256" key="5">
    <source>
        <dbReference type="ARBA" id="ARBA00022927"/>
    </source>
</evidence>
<dbReference type="GO" id="GO:0000814">
    <property type="term" value="C:ESCRT II complex"/>
    <property type="evidence" value="ECO:0007669"/>
    <property type="project" value="UniProtKB-UniRule"/>
</dbReference>
<feature type="domain" description="GLUE N-terminal" evidence="9">
    <location>
        <begin position="1"/>
        <end position="137"/>
    </location>
</feature>
<dbReference type="InterPro" id="IPR040608">
    <property type="entry name" value="Snf8/Vps36"/>
</dbReference>
<dbReference type="Proteomes" id="UP001165289">
    <property type="component" value="Unassembled WGS sequence"/>
</dbReference>
<reference evidence="10 11" key="1">
    <citation type="journal article" date="2023" name="BMC Biol.">
        <title>The compact genome of the sponge Oopsacas minuta (Hexactinellida) is lacking key metazoan core genes.</title>
        <authorList>
            <person name="Santini S."/>
            <person name="Schenkelaars Q."/>
            <person name="Jourda C."/>
            <person name="Duchesne M."/>
            <person name="Belahbib H."/>
            <person name="Rocher C."/>
            <person name="Selva M."/>
            <person name="Riesgo A."/>
            <person name="Vervoort M."/>
            <person name="Leys S.P."/>
            <person name="Kodjabachian L."/>
            <person name="Le Bivic A."/>
            <person name="Borchiellini C."/>
            <person name="Claverie J.M."/>
            <person name="Renard E."/>
        </authorList>
    </citation>
    <scope>NUCLEOTIDE SEQUENCE [LARGE SCALE GENOMIC DNA]</scope>
    <source>
        <strain evidence="10">SPO-2</strain>
    </source>
</reference>
<proteinExistence type="inferred from homology"/>
<organism evidence="10 11">
    <name type="scientific">Oopsacas minuta</name>
    <dbReference type="NCBI Taxonomy" id="111878"/>
    <lineage>
        <taxon>Eukaryota</taxon>
        <taxon>Metazoa</taxon>
        <taxon>Porifera</taxon>
        <taxon>Hexactinellida</taxon>
        <taxon>Hexasterophora</taxon>
        <taxon>Lyssacinosida</taxon>
        <taxon>Leucopsacidae</taxon>
        <taxon>Oopsacas</taxon>
    </lineage>
</organism>
<comment type="caution">
    <text evidence="10">The sequence shown here is derived from an EMBL/GenBank/DDBJ whole genome shotgun (WGS) entry which is preliminary data.</text>
</comment>
<dbReference type="Gene3D" id="1.10.10.10">
    <property type="entry name" value="Winged helix-like DNA-binding domain superfamily/Winged helix DNA-binding domain"/>
    <property type="match status" value="2"/>
</dbReference>
<evidence type="ECO:0000256" key="8">
    <source>
        <dbReference type="RuleBase" id="RU367095"/>
    </source>
</evidence>
<evidence type="ECO:0000256" key="7">
    <source>
        <dbReference type="ARBA" id="ARBA00030114"/>
    </source>
</evidence>
<dbReference type="GO" id="GO:0032266">
    <property type="term" value="F:phosphatidylinositol-3-phosphate binding"/>
    <property type="evidence" value="ECO:0007669"/>
    <property type="project" value="UniProtKB-UniRule"/>
</dbReference>
<evidence type="ECO:0000259" key="9">
    <source>
        <dbReference type="PROSITE" id="PS51495"/>
    </source>
</evidence>
<evidence type="ECO:0000256" key="6">
    <source>
        <dbReference type="ARBA" id="ARBA00023054"/>
    </source>
</evidence>